<dbReference type="PANTHER" id="PTHR44846:SF1">
    <property type="entry name" value="MANNOSYL-D-GLYCERATE TRANSPORT_METABOLISM SYSTEM REPRESSOR MNGR-RELATED"/>
    <property type="match status" value="1"/>
</dbReference>
<dbReference type="AlphaFoldDB" id="R6ILA0"/>
<dbReference type="InterPro" id="IPR036721">
    <property type="entry name" value="RCK_C_sf"/>
</dbReference>
<dbReference type="InterPro" id="IPR036390">
    <property type="entry name" value="WH_DNA-bd_sf"/>
</dbReference>
<protein>
    <submittedName>
        <fullName evidence="7">GntR family transcriptional regulator</fullName>
    </submittedName>
    <submittedName>
        <fullName evidence="6">Transcriptional regulator GntR family</fullName>
    </submittedName>
</protein>
<comment type="caution">
    <text evidence="6">The sequence shown here is derived from an EMBL/GenBank/DDBJ whole genome shotgun (WGS) entry which is preliminary data.</text>
</comment>
<dbReference type="Proteomes" id="UP000443070">
    <property type="component" value="Unassembled WGS sequence"/>
</dbReference>
<evidence type="ECO:0000259" key="5">
    <source>
        <dbReference type="PROSITE" id="PS51202"/>
    </source>
</evidence>
<dbReference type="HOGENOM" id="CLU_112362_0_0_9"/>
<evidence type="ECO:0000259" key="4">
    <source>
        <dbReference type="PROSITE" id="PS50949"/>
    </source>
</evidence>
<dbReference type="RefSeq" id="WP_021718113.1">
    <property type="nucleotide sequence ID" value="NZ_AP025560.1"/>
</dbReference>
<dbReference type="GO" id="GO:0003677">
    <property type="term" value="F:DNA binding"/>
    <property type="evidence" value="ECO:0007669"/>
    <property type="project" value="UniProtKB-KW"/>
</dbReference>
<keyword evidence="9" id="KW-1185">Reference proteome</keyword>
<dbReference type="EMBL" id="CBDS010000075">
    <property type="protein sequence ID" value="CDB46156.1"/>
    <property type="molecule type" value="Genomic_DNA"/>
</dbReference>
<dbReference type="OrthoDB" id="226679at2"/>
<dbReference type="Gene3D" id="1.10.10.10">
    <property type="entry name" value="Winged helix-like DNA-binding domain superfamily/Winged helix DNA-binding domain"/>
    <property type="match status" value="1"/>
</dbReference>
<dbReference type="PROSITE" id="PS51202">
    <property type="entry name" value="RCK_C"/>
    <property type="match status" value="1"/>
</dbReference>
<evidence type="ECO:0000256" key="1">
    <source>
        <dbReference type="ARBA" id="ARBA00023015"/>
    </source>
</evidence>
<evidence type="ECO:0000313" key="6">
    <source>
        <dbReference type="EMBL" id="CDB46156.1"/>
    </source>
</evidence>
<dbReference type="InterPro" id="IPR050679">
    <property type="entry name" value="Bact_HTH_transcr_reg"/>
</dbReference>
<feature type="domain" description="HTH gntR-type" evidence="4">
    <location>
        <begin position="9"/>
        <end position="77"/>
    </location>
</feature>
<dbReference type="Pfam" id="PF02080">
    <property type="entry name" value="TrkA_C"/>
    <property type="match status" value="1"/>
</dbReference>
<dbReference type="PROSITE" id="PS50949">
    <property type="entry name" value="HTH_GNTR"/>
    <property type="match status" value="1"/>
</dbReference>
<dbReference type="EMBL" id="WNBW01000002">
    <property type="protein sequence ID" value="MTU03628.1"/>
    <property type="molecule type" value="Genomic_DNA"/>
</dbReference>
<dbReference type="PANTHER" id="PTHR44846">
    <property type="entry name" value="MANNOSYL-D-GLYCERATE TRANSPORT/METABOLISM SYSTEM REPRESSOR MNGR-RELATED"/>
    <property type="match status" value="1"/>
</dbReference>
<evidence type="ECO:0000256" key="2">
    <source>
        <dbReference type="ARBA" id="ARBA00023125"/>
    </source>
</evidence>
<evidence type="ECO:0000313" key="8">
    <source>
        <dbReference type="EMBL" id="MTU03628.1"/>
    </source>
</evidence>
<dbReference type="GO" id="GO:0008324">
    <property type="term" value="F:monoatomic cation transmembrane transporter activity"/>
    <property type="evidence" value="ECO:0007669"/>
    <property type="project" value="InterPro"/>
</dbReference>
<dbReference type="InterPro" id="IPR006037">
    <property type="entry name" value="RCK_C"/>
</dbReference>
<dbReference type="eggNOG" id="COG0490">
    <property type="taxonomic scope" value="Bacteria"/>
</dbReference>
<dbReference type="Proteomes" id="UP000484547">
    <property type="component" value="Unassembled WGS sequence"/>
</dbReference>
<dbReference type="EMBL" id="WNBM01000002">
    <property type="protein sequence ID" value="MTT75566.1"/>
    <property type="molecule type" value="Genomic_DNA"/>
</dbReference>
<accession>R6ILA0</accession>
<dbReference type="SMART" id="SM00345">
    <property type="entry name" value="HTH_GNTR"/>
    <property type="match status" value="1"/>
</dbReference>
<name>R6ILA0_9FIRM</name>
<evidence type="ECO:0000313" key="10">
    <source>
        <dbReference type="Proteomes" id="UP000484547"/>
    </source>
</evidence>
<evidence type="ECO:0000313" key="9">
    <source>
        <dbReference type="Proteomes" id="UP000443070"/>
    </source>
</evidence>
<dbReference type="GO" id="GO:0003700">
    <property type="term" value="F:DNA-binding transcription factor activity"/>
    <property type="evidence" value="ECO:0007669"/>
    <property type="project" value="InterPro"/>
</dbReference>
<gene>
    <name evidence="6" type="ORF">BN533_01213</name>
    <name evidence="7" type="ORF">GMD11_04675</name>
    <name evidence="8" type="ORF">GMD18_04320</name>
</gene>
<dbReference type="STRING" id="1262914.BN533_01213"/>
<keyword evidence="3" id="KW-0804">Transcription</keyword>
<dbReference type="SUPFAM" id="SSF46785">
    <property type="entry name" value="Winged helix' DNA-binding domain"/>
    <property type="match status" value="1"/>
</dbReference>
<dbReference type="GO" id="GO:0006813">
    <property type="term" value="P:potassium ion transport"/>
    <property type="evidence" value="ECO:0007669"/>
    <property type="project" value="InterPro"/>
</dbReference>
<feature type="domain" description="RCK C-terminal" evidence="5">
    <location>
        <begin position="123"/>
        <end position="208"/>
    </location>
</feature>
<evidence type="ECO:0000313" key="7">
    <source>
        <dbReference type="EMBL" id="MTT75566.1"/>
    </source>
</evidence>
<dbReference type="Pfam" id="PF00392">
    <property type="entry name" value="GntR"/>
    <property type="match status" value="1"/>
</dbReference>
<accession>A0A6I3RTH8</accession>
<keyword evidence="2" id="KW-0238">DNA-binding</keyword>
<dbReference type="InterPro" id="IPR000524">
    <property type="entry name" value="Tscrpt_reg_HTH_GntR"/>
</dbReference>
<reference evidence="6" key="1">
    <citation type="submission" date="2012-11" db="EMBL/GenBank/DDBJ databases">
        <title>Dependencies among metagenomic species, viruses, plasmids and units of genetic variation.</title>
        <authorList>
            <person name="Nielsen H.B."/>
            <person name="Almeida M."/>
            <person name="Juncker A.S."/>
            <person name="Rasmussen S."/>
            <person name="Li J."/>
            <person name="Sunagawa S."/>
            <person name="Plichta D."/>
            <person name="Gautier L."/>
            <person name="Le Chatelier E."/>
            <person name="Peletier E."/>
            <person name="Bonde I."/>
            <person name="Nielsen T."/>
            <person name="Manichanh C."/>
            <person name="Arumugam M."/>
            <person name="Batto J."/>
            <person name="Santos M.B.Q.D."/>
            <person name="Blom N."/>
            <person name="Borruel N."/>
            <person name="Burgdorf K.S."/>
            <person name="Boumezbeur F."/>
            <person name="Casellas F."/>
            <person name="Dore J."/>
            <person name="Guarner F."/>
            <person name="Hansen T."/>
            <person name="Hildebrand F."/>
            <person name="Kaas R.S."/>
            <person name="Kennedy S."/>
            <person name="Kristiansen K."/>
            <person name="Kultima J.R."/>
            <person name="Leonard P."/>
            <person name="Levenez F."/>
            <person name="Lund O."/>
            <person name="Moumen B."/>
            <person name="Le Paslier D."/>
            <person name="Pons N."/>
            <person name="Pedersen O."/>
            <person name="Prifti E."/>
            <person name="Qin J."/>
            <person name="Raes J."/>
            <person name="Tap J."/>
            <person name="Tims S."/>
            <person name="Ussery D.W."/>
            <person name="Yamada T."/>
            <person name="MetaHit consortium"/>
            <person name="Renault P."/>
            <person name="Sicheritz-Ponten T."/>
            <person name="Bork P."/>
            <person name="Wang J."/>
            <person name="Brunak S."/>
            <person name="Ehrlich S.D."/>
        </authorList>
    </citation>
    <scope>NUCLEOTIDE SEQUENCE [LARGE SCALE GENOMIC DNA]</scope>
</reference>
<keyword evidence="1" id="KW-0805">Transcription regulation</keyword>
<proteinExistence type="predicted"/>
<organism evidence="6">
    <name type="scientific">Phascolarctobacterium faecium</name>
    <dbReference type="NCBI Taxonomy" id="33025"/>
    <lineage>
        <taxon>Bacteria</taxon>
        <taxon>Bacillati</taxon>
        <taxon>Bacillota</taxon>
        <taxon>Negativicutes</taxon>
        <taxon>Acidaminococcales</taxon>
        <taxon>Acidaminococcaceae</taxon>
        <taxon>Phascolarctobacterium</taxon>
    </lineage>
</organism>
<dbReference type="Gene3D" id="3.30.70.1450">
    <property type="entry name" value="Regulator of K+ conductance, C-terminal domain"/>
    <property type="match status" value="1"/>
</dbReference>
<dbReference type="GO" id="GO:0045892">
    <property type="term" value="P:negative regulation of DNA-templated transcription"/>
    <property type="evidence" value="ECO:0007669"/>
    <property type="project" value="TreeGrafter"/>
</dbReference>
<dbReference type="SUPFAM" id="SSF116726">
    <property type="entry name" value="TrkA C-terminal domain-like"/>
    <property type="match status" value="1"/>
</dbReference>
<dbReference type="CDD" id="cd07377">
    <property type="entry name" value="WHTH_GntR"/>
    <property type="match status" value="1"/>
</dbReference>
<dbReference type="eggNOG" id="COG2188">
    <property type="taxonomic scope" value="Bacteria"/>
</dbReference>
<sequence>MANKHKIAEPIYQKIAIDIASKIAAGKYKAGEKIYGRSMLAAHYAVSPETIRRAMFMLQDVGIVAIESGSGSTVLSAERASQLVSRFRNISTITELKKNIETLSEQQKKQQDDILDNVHQLLEYIEKFRLASPILPYEVKITQDCRFLGQMISEINFWQSTGVTVVAIRKGEELIVSPGPYALFEAGDVFIMVGPEDSHSKVQDYLYKD</sequence>
<dbReference type="InterPro" id="IPR036388">
    <property type="entry name" value="WH-like_DNA-bd_sf"/>
</dbReference>
<evidence type="ECO:0000256" key="3">
    <source>
        <dbReference type="ARBA" id="ARBA00023163"/>
    </source>
</evidence>
<reference evidence="9 10" key="2">
    <citation type="journal article" date="2019" name="Nat. Med.">
        <title>A library of human gut bacterial isolates paired with longitudinal multiomics data enables mechanistic microbiome research.</title>
        <authorList>
            <person name="Poyet M."/>
            <person name="Groussin M."/>
            <person name="Gibbons S.M."/>
            <person name="Avila-Pacheco J."/>
            <person name="Jiang X."/>
            <person name="Kearney S.M."/>
            <person name="Perrotta A.R."/>
            <person name="Berdy B."/>
            <person name="Zhao S."/>
            <person name="Lieberman T.D."/>
            <person name="Swanson P.K."/>
            <person name="Smith M."/>
            <person name="Roesemann S."/>
            <person name="Alexander J.E."/>
            <person name="Rich S.A."/>
            <person name="Livny J."/>
            <person name="Vlamakis H."/>
            <person name="Clish C."/>
            <person name="Bullock K."/>
            <person name="Deik A."/>
            <person name="Scott J."/>
            <person name="Pierce K.A."/>
            <person name="Xavier R.J."/>
            <person name="Alm E.J."/>
        </authorList>
    </citation>
    <scope>NUCLEOTIDE SEQUENCE [LARGE SCALE GENOMIC DNA]</scope>
    <source>
        <strain evidence="7 10">BIOML-A13</strain>
        <strain evidence="8 9">BIOML-A3</strain>
    </source>
</reference>